<dbReference type="EMBL" id="CP043661">
    <property type="protein sequence ID" value="QNE22236.1"/>
    <property type="molecule type" value="Genomic_DNA"/>
</dbReference>
<evidence type="ECO:0000313" key="1">
    <source>
        <dbReference type="EMBL" id="QNE22236.1"/>
    </source>
</evidence>
<proteinExistence type="predicted"/>
<gene>
    <name evidence="1" type="ORF">F1D05_35455</name>
</gene>
<evidence type="ECO:0000313" key="2">
    <source>
        <dbReference type="Proteomes" id="UP000515563"/>
    </source>
</evidence>
<sequence length="82" mass="8720">MLTEEEVVGFGRDGFVVVRGAVGRSVMGACVDVVWGELEGQGFRRDDVFAQPGVALLEPLPLVDRSTAYPVEAAVLDAIGTR</sequence>
<reference evidence="2" key="1">
    <citation type="submission" date="2019-09" db="EMBL/GenBank/DDBJ databases">
        <title>Antimicrobial potential of Antarctic Bacteria.</title>
        <authorList>
            <person name="Benaud N."/>
            <person name="Edwards R.J."/>
            <person name="Ferrari B.C."/>
        </authorList>
    </citation>
    <scope>NUCLEOTIDE SEQUENCE [LARGE SCALE GENOMIC DNA]</scope>
    <source>
        <strain evidence="2">SPB151</strain>
    </source>
</reference>
<protein>
    <submittedName>
        <fullName evidence="1">Uncharacterized protein</fullName>
    </submittedName>
</protein>
<organism evidence="1 2">
    <name type="scientific">Kribbella qitaiheensis</name>
    <dbReference type="NCBI Taxonomy" id="1544730"/>
    <lineage>
        <taxon>Bacteria</taxon>
        <taxon>Bacillati</taxon>
        <taxon>Actinomycetota</taxon>
        <taxon>Actinomycetes</taxon>
        <taxon>Propionibacteriales</taxon>
        <taxon>Kribbellaceae</taxon>
        <taxon>Kribbella</taxon>
    </lineage>
</organism>
<reference evidence="1 2" key="2">
    <citation type="journal article" date="2020" name="Microbiol. Resour. Announc.">
        <title>Antarctic desert soil bacteria exhibit high novel natural product potential, evaluated through long-read genome sequencing and comparative genomics.</title>
        <authorList>
            <person name="Benaud N."/>
            <person name="Edwards R.J."/>
            <person name="Amos T.G."/>
            <person name="D'Agostino P.M."/>
            <person name="Gutierrez-Chavez C."/>
            <person name="Montgomery K."/>
            <person name="Nicetic I."/>
            <person name="Ferrari B.C."/>
        </authorList>
    </citation>
    <scope>NUCLEOTIDE SEQUENCE [LARGE SCALE GENOMIC DNA]</scope>
    <source>
        <strain evidence="1 2">SPB151</strain>
    </source>
</reference>
<keyword evidence="2" id="KW-1185">Reference proteome</keyword>
<dbReference type="AlphaFoldDB" id="A0A7G6X7M1"/>
<dbReference type="Proteomes" id="UP000515563">
    <property type="component" value="Chromosome"/>
</dbReference>
<dbReference type="KEGG" id="kqi:F1D05_35455"/>
<name>A0A7G6X7M1_9ACTN</name>
<accession>A0A7G6X7M1</accession>
<dbReference type="RefSeq" id="WP_185444647.1">
    <property type="nucleotide sequence ID" value="NZ_CP043661.1"/>
</dbReference>